<proteinExistence type="predicted"/>
<dbReference type="EMBL" id="JAPWTK010000437">
    <property type="protein sequence ID" value="KAJ8940348.1"/>
    <property type="molecule type" value="Genomic_DNA"/>
</dbReference>
<organism evidence="2 3">
    <name type="scientific">Aromia moschata</name>
    <dbReference type="NCBI Taxonomy" id="1265417"/>
    <lineage>
        <taxon>Eukaryota</taxon>
        <taxon>Metazoa</taxon>
        <taxon>Ecdysozoa</taxon>
        <taxon>Arthropoda</taxon>
        <taxon>Hexapoda</taxon>
        <taxon>Insecta</taxon>
        <taxon>Pterygota</taxon>
        <taxon>Neoptera</taxon>
        <taxon>Endopterygota</taxon>
        <taxon>Coleoptera</taxon>
        <taxon>Polyphaga</taxon>
        <taxon>Cucujiformia</taxon>
        <taxon>Chrysomeloidea</taxon>
        <taxon>Cerambycidae</taxon>
        <taxon>Cerambycinae</taxon>
        <taxon>Callichromatini</taxon>
        <taxon>Aromia</taxon>
    </lineage>
</organism>
<feature type="signal peptide" evidence="1">
    <location>
        <begin position="1"/>
        <end position="22"/>
    </location>
</feature>
<protein>
    <submittedName>
        <fullName evidence="2">Uncharacterized protein</fullName>
    </submittedName>
</protein>
<sequence length="177" mass="19554">MTFSAKLLNLRLILRNALNACAFVVAVWSRLEMRQSNANMAATDGQITVAAARWADEGSYLREFVAKHRLPAVYGGLGVPTLPSPALQSAAACLRRQAAEDRRAGGEDQEGRRLASVRPRLVIPDTYAGYFELLSEEGRAVRCIGAWPSWRGGALRRAAWCARRSTKFKPRLRPTGR</sequence>
<evidence type="ECO:0000313" key="3">
    <source>
        <dbReference type="Proteomes" id="UP001162162"/>
    </source>
</evidence>
<feature type="chain" id="PRO_5044012523" evidence="1">
    <location>
        <begin position="23"/>
        <end position="177"/>
    </location>
</feature>
<keyword evidence="3" id="KW-1185">Reference proteome</keyword>
<dbReference type="AlphaFoldDB" id="A0AAV8XP81"/>
<evidence type="ECO:0000313" key="2">
    <source>
        <dbReference type="EMBL" id="KAJ8940348.1"/>
    </source>
</evidence>
<name>A0AAV8XP81_9CUCU</name>
<reference evidence="2" key="1">
    <citation type="journal article" date="2023" name="Insect Mol. Biol.">
        <title>Genome sequencing provides insights into the evolution of gene families encoding plant cell wall-degrading enzymes in longhorned beetles.</title>
        <authorList>
            <person name="Shin N.R."/>
            <person name="Okamura Y."/>
            <person name="Kirsch R."/>
            <person name="Pauchet Y."/>
        </authorList>
    </citation>
    <scope>NUCLEOTIDE SEQUENCE</scope>
    <source>
        <strain evidence="2">AMC_N1</strain>
    </source>
</reference>
<dbReference type="Proteomes" id="UP001162162">
    <property type="component" value="Unassembled WGS sequence"/>
</dbReference>
<evidence type="ECO:0000256" key="1">
    <source>
        <dbReference type="SAM" id="SignalP"/>
    </source>
</evidence>
<keyword evidence="1" id="KW-0732">Signal</keyword>
<comment type="caution">
    <text evidence="2">The sequence shown here is derived from an EMBL/GenBank/DDBJ whole genome shotgun (WGS) entry which is preliminary data.</text>
</comment>
<accession>A0AAV8XP81</accession>
<gene>
    <name evidence="2" type="ORF">NQ318_012645</name>
</gene>